<feature type="domain" description="EAL" evidence="4">
    <location>
        <begin position="416"/>
        <end position="672"/>
    </location>
</feature>
<name>A0A5C5YGI5_9BACT</name>
<dbReference type="InterPro" id="IPR043128">
    <property type="entry name" value="Rev_trsase/Diguanyl_cyclase"/>
</dbReference>
<dbReference type="GO" id="GO:0071111">
    <property type="term" value="F:cyclic-guanylate-specific phosphodiesterase activity"/>
    <property type="evidence" value="ECO:0007669"/>
    <property type="project" value="UniProtKB-EC"/>
</dbReference>
<dbReference type="Gene3D" id="3.30.70.270">
    <property type="match status" value="1"/>
</dbReference>
<dbReference type="PROSITE" id="PS50887">
    <property type="entry name" value="GGDEF"/>
    <property type="match status" value="1"/>
</dbReference>
<dbReference type="PROSITE" id="PS50883">
    <property type="entry name" value="EAL"/>
    <property type="match status" value="1"/>
</dbReference>
<dbReference type="Pfam" id="PF00072">
    <property type="entry name" value="Response_reg"/>
    <property type="match status" value="1"/>
</dbReference>
<feature type="domain" description="Response regulatory" evidence="3">
    <location>
        <begin position="21"/>
        <end position="166"/>
    </location>
</feature>
<reference evidence="6 7" key="1">
    <citation type="submission" date="2019-02" db="EMBL/GenBank/DDBJ databases">
        <title>Deep-cultivation of Planctomycetes and their phenomic and genomic characterization uncovers novel biology.</title>
        <authorList>
            <person name="Wiegand S."/>
            <person name="Jogler M."/>
            <person name="Boedeker C."/>
            <person name="Pinto D."/>
            <person name="Vollmers J."/>
            <person name="Rivas-Marin E."/>
            <person name="Kohn T."/>
            <person name="Peeters S.H."/>
            <person name="Heuer A."/>
            <person name="Rast P."/>
            <person name="Oberbeckmann S."/>
            <person name="Bunk B."/>
            <person name="Jeske O."/>
            <person name="Meyerdierks A."/>
            <person name="Storesund J.E."/>
            <person name="Kallscheuer N."/>
            <person name="Luecker S."/>
            <person name="Lage O.M."/>
            <person name="Pohl T."/>
            <person name="Merkel B.J."/>
            <person name="Hornburger P."/>
            <person name="Mueller R.-W."/>
            <person name="Bruemmer F."/>
            <person name="Labrenz M."/>
            <person name="Spormann A.M."/>
            <person name="Op Den Camp H."/>
            <person name="Overmann J."/>
            <person name="Amann R."/>
            <person name="Jetten M.S.M."/>
            <person name="Mascher T."/>
            <person name="Medema M.H."/>
            <person name="Devos D.P."/>
            <person name="Kaster A.-K."/>
            <person name="Ovreas L."/>
            <person name="Rohde M."/>
            <person name="Galperin M.Y."/>
            <person name="Jogler C."/>
        </authorList>
    </citation>
    <scope>NUCLEOTIDE SEQUENCE [LARGE SCALE GENOMIC DNA]</scope>
    <source>
        <strain evidence="6 7">Pla123a</strain>
    </source>
</reference>
<dbReference type="Gene3D" id="3.20.20.450">
    <property type="entry name" value="EAL domain"/>
    <property type="match status" value="1"/>
</dbReference>
<dbReference type="PANTHER" id="PTHR44757">
    <property type="entry name" value="DIGUANYLATE CYCLASE DGCP"/>
    <property type="match status" value="1"/>
</dbReference>
<dbReference type="InterPro" id="IPR035919">
    <property type="entry name" value="EAL_sf"/>
</dbReference>
<organism evidence="6 7">
    <name type="scientific">Posidoniimonas polymericola</name>
    <dbReference type="NCBI Taxonomy" id="2528002"/>
    <lineage>
        <taxon>Bacteria</taxon>
        <taxon>Pseudomonadati</taxon>
        <taxon>Planctomycetota</taxon>
        <taxon>Planctomycetia</taxon>
        <taxon>Pirellulales</taxon>
        <taxon>Lacipirellulaceae</taxon>
        <taxon>Posidoniimonas</taxon>
    </lineage>
</organism>
<dbReference type="Gene3D" id="3.40.50.2300">
    <property type="match status" value="1"/>
</dbReference>
<gene>
    <name evidence="6" type="primary">gmr_3</name>
    <name evidence="6" type="ORF">Pla123a_38510</name>
</gene>
<dbReference type="InterPro" id="IPR029787">
    <property type="entry name" value="Nucleotide_cyclase"/>
</dbReference>
<dbReference type="Proteomes" id="UP000318478">
    <property type="component" value="Unassembled WGS sequence"/>
</dbReference>
<dbReference type="InterPro" id="IPR001789">
    <property type="entry name" value="Sig_transdc_resp-reg_receiver"/>
</dbReference>
<dbReference type="SMART" id="SM00267">
    <property type="entry name" value="GGDEF"/>
    <property type="match status" value="1"/>
</dbReference>
<dbReference type="CDD" id="cd01949">
    <property type="entry name" value="GGDEF"/>
    <property type="match status" value="1"/>
</dbReference>
<sequence length="689" mass="77060">MGPRRRTETNPTMNIDNDNRRVLIVDDNQAIHDDIRAILEAKEVDAEFDTLAASLLNTTQQRMSFQRKYEIDSALQGEEGFQAVQRSVAEGRPYALAFIDMRMPPGWDGLRTIVECRKVDPQLQVVICTAYSDYSWQNILEEVGAGDWLLILKKPFDVVEVQQLACSLTEKWNLAGLAHAHTRVLEDSIRARSEQLQEANTRLQDQVESLAEANSRLAREIAARHMADQQIRHLAFHDSLTDLPNRVLLLERIEGCIERSKRNPDHKFAILYCDLDNFKLINDSLGHRIGDQFLVQTSRRLSNTLRGAAVGVRAGYDTVARLGGDEFVILLDDLPSAGHADAVAAQVREAMSGPMSVEHNELVLGVSIGIAVSSGEYDDPAEILRDADTALYHAKEGGKGQGAVFDQAMRDRVTERLDLEFELRRAIRDGEFEVFYQPIISLQDNRLAKAEALVRWNHPTRGMQPPDLFIPVAEETGMIEQIGAIVLDEAARQIAEWRKHEPALADLKVSVNLSPRQLTSDRIVTTVEKTISRYQLDPQALALEITESGSMDNLNVVREITARFQELGVAVHLDDFGTGYSSLSILHSLPFSTIKLDRSFINNLLEEVESATTIWAVVMIAQAGKLEVVAEGIETYQQLVKIRDLGCDYGQGYFMSKPLPAADFEAFCRTKLDDQARFMLPSPAAPCEV</sequence>
<dbReference type="NCBIfam" id="TIGR00254">
    <property type="entry name" value="GGDEF"/>
    <property type="match status" value="1"/>
</dbReference>
<evidence type="ECO:0000313" key="6">
    <source>
        <dbReference type="EMBL" id="TWT73515.1"/>
    </source>
</evidence>
<keyword evidence="6" id="KW-0378">Hydrolase</keyword>
<dbReference type="EMBL" id="SJPO01000010">
    <property type="protein sequence ID" value="TWT73515.1"/>
    <property type="molecule type" value="Genomic_DNA"/>
</dbReference>
<evidence type="ECO:0000259" key="3">
    <source>
        <dbReference type="PROSITE" id="PS50110"/>
    </source>
</evidence>
<dbReference type="SUPFAM" id="SSF141868">
    <property type="entry name" value="EAL domain-like"/>
    <property type="match status" value="1"/>
</dbReference>
<dbReference type="SMART" id="SM00052">
    <property type="entry name" value="EAL"/>
    <property type="match status" value="1"/>
</dbReference>
<dbReference type="PANTHER" id="PTHR44757:SF2">
    <property type="entry name" value="BIOFILM ARCHITECTURE MAINTENANCE PROTEIN MBAA"/>
    <property type="match status" value="1"/>
</dbReference>
<accession>A0A5C5YGI5</accession>
<dbReference type="GO" id="GO:0000160">
    <property type="term" value="P:phosphorelay signal transduction system"/>
    <property type="evidence" value="ECO:0007669"/>
    <property type="project" value="InterPro"/>
</dbReference>
<dbReference type="InterPro" id="IPR000160">
    <property type="entry name" value="GGDEF_dom"/>
</dbReference>
<keyword evidence="7" id="KW-1185">Reference proteome</keyword>
<keyword evidence="2" id="KW-0175">Coiled coil</keyword>
<evidence type="ECO:0000259" key="5">
    <source>
        <dbReference type="PROSITE" id="PS50887"/>
    </source>
</evidence>
<dbReference type="OrthoDB" id="9762141at2"/>
<dbReference type="InterPro" id="IPR052155">
    <property type="entry name" value="Biofilm_reg_signaling"/>
</dbReference>
<feature type="modified residue" description="4-aspartylphosphate" evidence="1">
    <location>
        <position position="100"/>
    </location>
</feature>
<evidence type="ECO:0000259" key="4">
    <source>
        <dbReference type="PROSITE" id="PS50883"/>
    </source>
</evidence>
<dbReference type="EC" id="3.1.4.52" evidence="6"/>
<dbReference type="SMART" id="SM00448">
    <property type="entry name" value="REC"/>
    <property type="match status" value="1"/>
</dbReference>
<evidence type="ECO:0000313" key="7">
    <source>
        <dbReference type="Proteomes" id="UP000318478"/>
    </source>
</evidence>
<keyword evidence="1" id="KW-0597">Phosphoprotein</keyword>
<proteinExistence type="predicted"/>
<evidence type="ECO:0000256" key="1">
    <source>
        <dbReference type="PROSITE-ProRule" id="PRU00169"/>
    </source>
</evidence>
<dbReference type="PROSITE" id="PS50110">
    <property type="entry name" value="RESPONSE_REGULATORY"/>
    <property type="match status" value="1"/>
</dbReference>
<comment type="caution">
    <text evidence="6">The sequence shown here is derived from an EMBL/GenBank/DDBJ whole genome shotgun (WGS) entry which is preliminary data.</text>
</comment>
<dbReference type="AlphaFoldDB" id="A0A5C5YGI5"/>
<dbReference type="SUPFAM" id="SSF55073">
    <property type="entry name" value="Nucleotide cyclase"/>
    <property type="match status" value="1"/>
</dbReference>
<dbReference type="CDD" id="cd01948">
    <property type="entry name" value="EAL"/>
    <property type="match status" value="1"/>
</dbReference>
<evidence type="ECO:0000256" key="2">
    <source>
        <dbReference type="SAM" id="Coils"/>
    </source>
</evidence>
<dbReference type="InterPro" id="IPR011006">
    <property type="entry name" value="CheY-like_superfamily"/>
</dbReference>
<dbReference type="SUPFAM" id="SSF52172">
    <property type="entry name" value="CheY-like"/>
    <property type="match status" value="1"/>
</dbReference>
<feature type="domain" description="GGDEF" evidence="5">
    <location>
        <begin position="266"/>
        <end position="407"/>
    </location>
</feature>
<protein>
    <submittedName>
        <fullName evidence="6">Cyclic di-GMP phosphodiesterase Gmr</fullName>
        <ecNumber evidence="6">3.1.4.52</ecNumber>
    </submittedName>
</protein>
<dbReference type="Pfam" id="PF00563">
    <property type="entry name" value="EAL"/>
    <property type="match status" value="1"/>
</dbReference>
<dbReference type="Pfam" id="PF00990">
    <property type="entry name" value="GGDEF"/>
    <property type="match status" value="1"/>
</dbReference>
<feature type="coiled-coil region" evidence="2">
    <location>
        <begin position="186"/>
        <end position="220"/>
    </location>
</feature>
<dbReference type="InterPro" id="IPR001633">
    <property type="entry name" value="EAL_dom"/>
</dbReference>